<dbReference type="FunFam" id="3.80.10.10:FF:000601">
    <property type="entry name" value="DNA repair protein Rad7, protein"/>
    <property type="match status" value="1"/>
</dbReference>
<dbReference type="SMART" id="SM00367">
    <property type="entry name" value="LRR_CC"/>
    <property type="match status" value="5"/>
</dbReference>
<reference evidence="4" key="1">
    <citation type="submission" date="2017-03" db="EMBL/GenBank/DDBJ databases">
        <title>Genomes of endolithic fungi from Antarctica.</title>
        <authorList>
            <person name="Coleine C."/>
            <person name="Masonjones S."/>
            <person name="Stajich J.E."/>
        </authorList>
    </citation>
    <scope>NUCLEOTIDE SEQUENCE [LARGE SCALE GENOMIC DNA]</scope>
    <source>
        <strain evidence="4">CCFEE 5527</strain>
    </source>
</reference>
<organism evidence="3 4">
    <name type="scientific">Cryoendolithus antarcticus</name>
    <dbReference type="NCBI Taxonomy" id="1507870"/>
    <lineage>
        <taxon>Eukaryota</taxon>
        <taxon>Fungi</taxon>
        <taxon>Dikarya</taxon>
        <taxon>Ascomycota</taxon>
        <taxon>Pezizomycotina</taxon>
        <taxon>Dothideomycetes</taxon>
        <taxon>Dothideomycetidae</taxon>
        <taxon>Cladosporiales</taxon>
        <taxon>Cladosporiaceae</taxon>
        <taxon>Cryoendolithus</taxon>
    </lineage>
</organism>
<dbReference type="FunCoup" id="A0A1V8TNK9">
    <property type="interactions" value="56"/>
</dbReference>
<dbReference type="PANTHER" id="PTHR13318:SF234">
    <property type="entry name" value="RNI-LIKE PROTEIN"/>
    <property type="match status" value="1"/>
</dbReference>
<keyword evidence="4" id="KW-1185">Reference proteome</keyword>
<dbReference type="PANTHER" id="PTHR13318">
    <property type="entry name" value="PARTNER OF PAIRED, ISOFORM B-RELATED"/>
    <property type="match status" value="1"/>
</dbReference>
<dbReference type="InParanoid" id="A0A1V8TNK9"/>
<gene>
    <name evidence="3" type="ORF">B0A48_02419</name>
</gene>
<comment type="caution">
    <text evidence="3">The sequence shown here is derived from an EMBL/GenBank/DDBJ whole genome shotgun (WGS) entry which is preliminary data.</text>
</comment>
<dbReference type="Gene3D" id="3.80.10.10">
    <property type="entry name" value="Ribonuclease Inhibitor"/>
    <property type="match status" value="2"/>
</dbReference>
<dbReference type="Proteomes" id="UP000192596">
    <property type="component" value="Unassembled WGS sequence"/>
</dbReference>
<protein>
    <recommendedName>
        <fullName evidence="2">DNA repair protein rhp7 treble clef domain-containing protein</fullName>
    </recommendedName>
</protein>
<feature type="compositionally biased region" description="Acidic residues" evidence="1">
    <location>
        <begin position="64"/>
        <end position="78"/>
    </location>
</feature>
<dbReference type="EMBL" id="NAJO01000004">
    <property type="protein sequence ID" value="OQO12955.1"/>
    <property type="molecule type" value="Genomic_DNA"/>
</dbReference>
<evidence type="ECO:0000256" key="1">
    <source>
        <dbReference type="SAM" id="MobiDB-lite"/>
    </source>
</evidence>
<dbReference type="InterPro" id="IPR006553">
    <property type="entry name" value="Leu-rich_rpt_Cys-con_subtyp"/>
</dbReference>
<feature type="compositionally biased region" description="Basic residues" evidence="1">
    <location>
        <begin position="117"/>
        <end position="129"/>
    </location>
</feature>
<feature type="compositionally biased region" description="Basic and acidic residues" evidence="1">
    <location>
        <begin position="31"/>
        <end position="44"/>
    </location>
</feature>
<dbReference type="OrthoDB" id="1924287at2759"/>
<feature type="compositionally biased region" description="Low complexity" evidence="1">
    <location>
        <begin position="46"/>
        <end position="63"/>
    </location>
</feature>
<name>A0A1V8TNK9_9PEZI</name>
<dbReference type="Pfam" id="PF23550">
    <property type="entry name" value="zf_Tbcl_Rhp7"/>
    <property type="match status" value="1"/>
</dbReference>
<dbReference type="STRING" id="1507870.A0A1V8TNK9"/>
<sequence length="659" mass="72477">MSGRRNGNRIRGPQSALTDFLAANNISAAQIRDDHERRQREARNNGEGPSIAAGAAATPATGEDGADEDVVEIDEEEEERVREDSKKRKRKGEVEALEKIKKAKAGKGKGKEEKGKSKGKGKTKGKKGKKGDPDDDDDGDSDDDFDPDDLSRDMYKKSRPLPGQFEHCEICSKRFTVTPYNIEGPDGGLVCTPCGKELKKDVKAEKKSAAKQPQGRKRRKLESDRLDGLVNRGAKSLQQMCIETVAKHHDDVEELGDMPAPLVERLSQIFSKQRVLKPKTLPLFLRPDLQSVVLHDAAYLEADDYKQIFAVVPNVQKLVLGNTCQMKDEAMEYMLERCSKLKHVQLYASNLVSTEMWEKFFTVMGGRLESLALKWLDNALEDESVEVMARECRNIRRLKFKLCRRLGERAVAAIATLPKLQHLSLQLSRDVSNESLISLIEQRGPKLLTLSLEKFLDADDSLLAAIHSHCRSLQKLRVSENDTITDAAFTSLFTAWPNASLVFADFNATRDIDNNNSDGPLEDPIGLGSAGFTALMAHSGQALKHLDISSCRHIDLVALSEAFCSSDAVYPALEYINVSFCSRVDTEVVEGIFKACPALKKLVAFGCFDVGAVRVPGSVVLIGVPRAREGIEQFGGYFDGDGVGIQGIEIGGMAVEVGA</sequence>
<dbReference type="SUPFAM" id="SSF52047">
    <property type="entry name" value="RNI-like"/>
    <property type="match status" value="2"/>
</dbReference>
<proteinExistence type="predicted"/>
<accession>A0A1V8TNK9</accession>
<dbReference type="AlphaFoldDB" id="A0A1V8TNK9"/>
<feature type="compositionally biased region" description="Acidic residues" evidence="1">
    <location>
        <begin position="133"/>
        <end position="148"/>
    </location>
</feature>
<feature type="domain" description="DNA repair protein rhp7 treble clef" evidence="2">
    <location>
        <begin position="162"/>
        <end position="200"/>
    </location>
</feature>
<dbReference type="GO" id="GO:0019005">
    <property type="term" value="C:SCF ubiquitin ligase complex"/>
    <property type="evidence" value="ECO:0007669"/>
    <property type="project" value="TreeGrafter"/>
</dbReference>
<evidence type="ECO:0000313" key="4">
    <source>
        <dbReference type="Proteomes" id="UP000192596"/>
    </source>
</evidence>
<evidence type="ECO:0000313" key="3">
    <source>
        <dbReference type="EMBL" id="OQO12955.1"/>
    </source>
</evidence>
<feature type="region of interest" description="Disordered" evidence="1">
    <location>
        <begin position="202"/>
        <end position="224"/>
    </location>
</feature>
<feature type="region of interest" description="Disordered" evidence="1">
    <location>
        <begin position="28"/>
        <end position="159"/>
    </location>
</feature>
<dbReference type="InterPro" id="IPR032675">
    <property type="entry name" value="LRR_dom_sf"/>
</dbReference>
<feature type="compositionally biased region" description="Basic and acidic residues" evidence="1">
    <location>
        <begin position="79"/>
        <end position="100"/>
    </location>
</feature>
<evidence type="ECO:0000259" key="2">
    <source>
        <dbReference type="Pfam" id="PF23550"/>
    </source>
</evidence>
<dbReference type="InterPro" id="IPR056451">
    <property type="entry name" value="Znf_Tbcl_Rhp7"/>
</dbReference>
<dbReference type="GO" id="GO:0031146">
    <property type="term" value="P:SCF-dependent proteasomal ubiquitin-dependent protein catabolic process"/>
    <property type="evidence" value="ECO:0007669"/>
    <property type="project" value="TreeGrafter"/>
</dbReference>